<dbReference type="EMBL" id="CAEKDK010000006">
    <property type="protein sequence ID" value="CAB4285385.1"/>
    <property type="molecule type" value="Genomic_DNA"/>
</dbReference>
<organism evidence="1 2">
    <name type="scientific">Prunus armeniaca</name>
    <name type="common">Apricot</name>
    <name type="synonym">Armeniaca vulgaris</name>
    <dbReference type="NCBI Taxonomy" id="36596"/>
    <lineage>
        <taxon>Eukaryota</taxon>
        <taxon>Viridiplantae</taxon>
        <taxon>Streptophyta</taxon>
        <taxon>Embryophyta</taxon>
        <taxon>Tracheophyta</taxon>
        <taxon>Spermatophyta</taxon>
        <taxon>Magnoliopsida</taxon>
        <taxon>eudicotyledons</taxon>
        <taxon>Gunneridae</taxon>
        <taxon>Pentapetalae</taxon>
        <taxon>rosids</taxon>
        <taxon>fabids</taxon>
        <taxon>Rosales</taxon>
        <taxon>Rosaceae</taxon>
        <taxon>Amygdaloideae</taxon>
        <taxon>Amygdaleae</taxon>
        <taxon>Prunus</taxon>
    </lineage>
</organism>
<proteinExistence type="predicted"/>
<dbReference type="Proteomes" id="UP000507222">
    <property type="component" value="Unassembled WGS sequence"/>
</dbReference>
<accession>A0A6J5VD81</accession>
<dbReference type="AlphaFoldDB" id="A0A6J5VD81"/>
<evidence type="ECO:0008006" key="3">
    <source>
        <dbReference type="Google" id="ProtNLM"/>
    </source>
</evidence>
<reference evidence="1 2" key="1">
    <citation type="submission" date="2020-05" db="EMBL/GenBank/DDBJ databases">
        <authorList>
            <person name="Campoy J."/>
            <person name="Schneeberger K."/>
            <person name="Spophaly S."/>
        </authorList>
    </citation>
    <scope>NUCLEOTIDE SEQUENCE [LARGE SCALE GENOMIC DNA]</scope>
    <source>
        <strain evidence="1">PruArmRojPasFocal</strain>
    </source>
</reference>
<evidence type="ECO:0000313" key="2">
    <source>
        <dbReference type="Proteomes" id="UP000507222"/>
    </source>
</evidence>
<sequence length="339" mass="36339">MTAWVRINGLNVEYFRSDVMKKIGNLIGTTVKVDAHTMSQARAKPLTPFIKVEGRSYGVESNSGHAENMEVNTSAKSGGLSVNNPVTKDAEIPAKMHGQWMLMKPRSFNKKKVVSESGKVPELGNFNSKESGSKDADILSGSRFNVLVEEDSGKDDMEGFTPVSTRRNVRSTSPLGANLISKAKSFGSNLRILPLKDITNASSSKVGGVVVKGGPNLRKPWRNKVGAKPVNAHGLESVGLQISGSEVQDDVRGVFSFNVVGSPFTDYSLGKVGLVNGHDPPNFSQMKLHEAESSSVSSASDDMDQHRDFTDSGLSVVGLPTGMLCKHDGSALEAKLLHI</sequence>
<name>A0A6J5VD81_PRUAR</name>
<gene>
    <name evidence="1" type="ORF">CURHAP_LOCUS41168</name>
</gene>
<evidence type="ECO:0000313" key="1">
    <source>
        <dbReference type="EMBL" id="CAB4285385.1"/>
    </source>
</evidence>
<protein>
    <recommendedName>
        <fullName evidence="3">DUF4283 domain-containing protein</fullName>
    </recommendedName>
</protein>